<name>A0ABW0TL03_9BACL</name>
<keyword evidence="1" id="KW-1133">Transmembrane helix</keyword>
<organism evidence="2 3">
    <name type="scientific">Sporosarcina soli</name>
    <dbReference type="NCBI Taxonomy" id="334736"/>
    <lineage>
        <taxon>Bacteria</taxon>
        <taxon>Bacillati</taxon>
        <taxon>Bacillota</taxon>
        <taxon>Bacilli</taxon>
        <taxon>Bacillales</taxon>
        <taxon>Caryophanaceae</taxon>
        <taxon>Sporosarcina</taxon>
    </lineage>
</organism>
<dbReference type="RefSeq" id="WP_381433106.1">
    <property type="nucleotide sequence ID" value="NZ_JBHSNO010000005.1"/>
</dbReference>
<keyword evidence="3" id="KW-1185">Reference proteome</keyword>
<evidence type="ECO:0000313" key="3">
    <source>
        <dbReference type="Proteomes" id="UP001596109"/>
    </source>
</evidence>
<keyword evidence="1" id="KW-0472">Membrane</keyword>
<accession>A0ABW0TL03</accession>
<dbReference type="EMBL" id="JBHSNO010000005">
    <property type="protein sequence ID" value="MFC5589063.1"/>
    <property type="molecule type" value="Genomic_DNA"/>
</dbReference>
<comment type="caution">
    <text evidence="2">The sequence shown here is derived from an EMBL/GenBank/DDBJ whole genome shotgun (WGS) entry which is preliminary data.</text>
</comment>
<evidence type="ECO:0000313" key="2">
    <source>
        <dbReference type="EMBL" id="MFC5589063.1"/>
    </source>
</evidence>
<evidence type="ECO:0000256" key="1">
    <source>
        <dbReference type="SAM" id="Phobius"/>
    </source>
</evidence>
<proteinExistence type="predicted"/>
<gene>
    <name evidence="2" type="ORF">ACFPRA_09200</name>
</gene>
<keyword evidence="1" id="KW-0812">Transmembrane</keyword>
<reference evidence="3" key="1">
    <citation type="journal article" date="2019" name="Int. J. Syst. Evol. Microbiol.">
        <title>The Global Catalogue of Microorganisms (GCM) 10K type strain sequencing project: providing services to taxonomists for standard genome sequencing and annotation.</title>
        <authorList>
            <consortium name="The Broad Institute Genomics Platform"/>
            <consortium name="The Broad Institute Genome Sequencing Center for Infectious Disease"/>
            <person name="Wu L."/>
            <person name="Ma J."/>
        </authorList>
    </citation>
    <scope>NUCLEOTIDE SEQUENCE [LARGE SCALE GENOMIC DNA]</scope>
    <source>
        <strain evidence="3">CGMCC 4.1434</strain>
    </source>
</reference>
<sequence length="78" mass="8817">MSLSWLQKVEQHSLSIMYLHILMDKLLNDYFTYGLIGYTAIGVFIPIIVSILIKHLLPNGKLLLGGFSPKKETNPMPT</sequence>
<dbReference type="Proteomes" id="UP001596109">
    <property type="component" value="Unassembled WGS sequence"/>
</dbReference>
<feature type="transmembrane region" description="Helical" evidence="1">
    <location>
        <begin position="30"/>
        <end position="53"/>
    </location>
</feature>
<protein>
    <submittedName>
        <fullName evidence="2">Uncharacterized protein</fullName>
    </submittedName>
</protein>